<dbReference type="InterPro" id="IPR024990">
    <property type="entry name" value="Apc1"/>
</dbReference>
<evidence type="ECO:0000313" key="4">
    <source>
        <dbReference type="EMBL" id="OAY80293.1"/>
    </source>
</evidence>
<keyword evidence="1" id="KW-0132">Cell division</keyword>
<protein>
    <submittedName>
        <fullName evidence="4">Anaphase-promoting complex subunit 1</fullName>
    </submittedName>
</protein>
<reference evidence="4 5" key="1">
    <citation type="journal article" date="2016" name="DNA Res.">
        <title>The draft genome of MD-2 pineapple using hybrid error correction of long reads.</title>
        <authorList>
            <person name="Redwan R.M."/>
            <person name="Saidin A."/>
            <person name="Kumar S.V."/>
        </authorList>
    </citation>
    <scope>NUCLEOTIDE SEQUENCE [LARGE SCALE GENOMIC DNA]</scope>
    <source>
        <strain evidence="5">cv. MD2</strain>
        <tissue evidence="4">Leaf</tissue>
    </source>
</reference>
<dbReference type="GO" id="GO:0051301">
    <property type="term" value="P:cell division"/>
    <property type="evidence" value="ECO:0007669"/>
    <property type="project" value="UniProtKB-KW"/>
</dbReference>
<keyword evidence="3" id="KW-0131">Cell cycle</keyword>
<dbReference type="GO" id="GO:0070979">
    <property type="term" value="P:protein K11-linked ubiquitination"/>
    <property type="evidence" value="ECO:0007669"/>
    <property type="project" value="TreeGrafter"/>
</dbReference>
<accession>A0A199VTG9</accession>
<evidence type="ECO:0000256" key="2">
    <source>
        <dbReference type="ARBA" id="ARBA00022776"/>
    </source>
</evidence>
<dbReference type="EMBL" id="LSRQ01000906">
    <property type="protein sequence ID" value="OAY80293.1"/>
    <property type="molecule type" value="Genomic_DNA"/>
</dbReference>
<dbReference type="PANTHER" id="PTHR12827:SF3">
    <property type="entry name" value="ANAPHASE-PROMOTING COMPLEX SUBUNIT 1"/>
    <property type="match status" value="1"/>
</dbReference>
<proteinExistence type="predicted"/>
<dbReference type="GO" id="GO:0031145">
    <property type="term" value="P:anaphase-promoting complex-dependent catabolic process"/>
    <property type="evidence" value="ECO:0007669"/>
    <property type="project" value="TreeGrafter"/>
</dbReference>
<sequence length="345" mass="39313">MSCRGAVRAYIRHRSIARRFGLFENLNFVKVVEGLLRCKSWNPYLFCNIDDALFDEWIRALKYDNLYPTYRSVFKWNQGPVFLATDIDGMPIICFLFSEQRILLAVRLQIDEANDDVLIDIKPHMSWNYINGHFPPLICRDKSLVVSLARKIVSFYSLLLGAERTGRKLSTGVYCEVANGSVRTVGELTVLAMVGERFGRQYLDLLPVGALDKCRESPPTDWPASAYVVVGREDLAMAKLGSLKSQDDVNLTSISVPYMLHLRPVTSPSFVSDITRSDSLNPEDSDSLYRSVEDGMEHIFNSSTQLRYGHDLRFNETYLALVIFIHNLIALQVQHLNCRAHHGWI</sequence>
<organism evidence="4 5">
    <name type="scientific">Ananas comosus</name>
    <name type="common">Pineapple</name>
    <name type="synonym">Ananas ananas</name>
    <dbReference type="NCBI Taxonomy" id="4615"/>
    <lineage>
        <taxon>Eukaryota</taxon>
        <taxon>Viridiplantae</taxon>
        <taxon>Streptophyta</taxon>
        <taxon>Embryophyta</taxon>
        <taxon>Tracheophyta</taxon>
        <taxon>Spermatophyta</taxon>
        <taxon>Magnoliopsida</taxon>
        <taxon>Liliopsida</taxon>
        <taxon>Poales</taxon>
        <taxon>Bromeliaceae</taxon>
        <taxon>Bromelioideae</taxon>
        <taxon>Ananas</taxon>
    </lineage>
</organism>
<dbReference type="STRING" id="4615.A0A199VTG9"/>
<dbReference type="AlphaFoldDB" id="A0A199VTG9"/>
<dbReference type="GO" id="GO:0060090">
    <property type="term" value="F:molecular adaptor activity"/>
    <property type="evidence" value="ECO:0007669"/>
    <property type="project" value="TreeGrafter"/>
</dbReference>
<evidence type="ECO:0000256" key="3">
    <source>
        <dbReference type="ARBA" id="ARBA00023306"/>
    </source>
</evidence>
<name>A0A199VTG9_ANACO</name>
<dbReference type="GO" id="GO:0007091">
    <property type="term" value="P:metaphase/anaphase transition of mitotic cell cycle"/>
    <property type="evidence" value="ECO:0007669"/>
    <property type="project" value="TreeGrafter"/>
</dbReference>
<dbReference type="PANTHER" id="PTHR12827">
    <property type="entry name" value="MEIOTIC CHECKPOINT REGULATOR TSG24 FAMILY MEMBER"/>
    <property type="match status" value="1"/>
</dbReference>
<gene>
    <name evidence="4" type="ORF">ACMD2_25910</name>
</gene>
<evidence type="ECO:0000313" key="5">
    <source>
        <dbReference type="Proteomes" id="UP000092600"/>
    </source>
</evidence>
<evidence type="ECO:0000256" key="1">
    <source>
        <dbReference type="ARBA" id="ARBA00022618"/>
    </source>
</evidence>
<dbReference type="Proteomes" id="UP000092600">
    <property type="component" value="Unassembled WGS sequence"/>
</dbReference>
<keyword evidence="2" id="KW-0498">Mitosis</keyword>
<comment type="caution">
    <text evidence="4">The sequence shown here is derived from an EMBL/GenBank/DDBJ whole genome shotgun (WGS) entry which is preliminary data.</text>
</comment>
<dbReference type="GO" id="GO:0005680">
    <property type="term" value="C:anaphase-promoting complex"/>
    <property type="evidence" value="ECO:0007669"/>
    <property type="project" value="InterPro"/>
</dbReference>